<dbReference type="GO" id="GO:0006310">
    <property type="term" value="P:DNA recombination"/>
    <property type="evidence" value="ECO:0007669"/>
    <property type="project" value="UniProtKB-KW"/>
</dbReference>
<evidence type="ECO:0000256" key="4">
    <source>
        <dbReference type="ARBA" id="ARBA00023172"/>
    </source>
</evidence>
<dbReference type="GO" id="GO:0015074">
    <property type="term" value="P:DNA integration"/>
    <property type="evidence" value="ECO:0007669"/>
    <property type="project" value="UniProtKB-KW"/>
</dbReference>
<dbReference type="AlphaFoldDB" id="A0A0D6P5X2"/>
<dbReference type="Pfam" id="PF00589">
    <property type="entry name" value="Phage_integrase"/>
    <property type="match status" value="1"/>
</dbReference>
<name>A0A0D6P5X2_9PROT</name>
<dbReference type="SUPFAM" id="SSF56349">
    <property type="entry name" value="DNA breaking-rejoining enzymes"/>
    <property type="match status" value="1"/>
</dbReference>
<dbReference type="Pfam" id="PF13356">
    <property type="entry name" value="Arm-DNA-bind_3"/>
    <property type="match status" value="1"/>
</dbReference>
<dbReference type="InterPro" id="IPR038488">
    <property type="entry name" value="Integrase_DNA-bd_sf"/>
</dbReference>
<keyword evidence="4" id="KW-0233">DNA recombination</keyword>
<comment type="similarity">
    <text evidence="1">Belongs to the 'phage' integrase family.</text>
</comment>
<dbReference type="PROSITE" id="PS51900">
    <property type="entry name" value="CB"/>
    <property type="match status" value="1"/>
</dbReference>
<dbReference type="PANTHER" id="PTHR30629:SF2">
    <property type="entry name" value="PROPHAGE INTEGRASE INTS-RELATED"/>
    <property type="match status" value="1"/>
</dbReference>
<dbReference type="RefSeq" id="WP_048860074.1">
    <property type="nucleotide sequence ID" value="NZ_BANB01000081.1"/>
</dbReference>
<proteinExistence type="inferred from homology"/>
<dbReference type="InterPro" id="IPR010998">
    <property type="entry name" value="Integrase_recombinase_N"/>
</dbReference>
<dbReference type="PROSITE" id="PS51898">
    <property type="entry name" value="TYR_RECOMBINASE"/>
    <property type="match status" value="1"/>
</dbReference>
<dbReference type="InterPro" id="IPR002104">
    <property type="entry name" value="Integrase_catalytic"/>
</dbReference>
<evidence type="ECO:0000259" key="7">
    <source>
        <dbReference type="PROSITE" id="PS51900"/>
    </source>
</evidence>
<dbReference type="InterPro" id="IPR050808">
    <property type="entry name" value="Phage_Integrase"/>
</dbReference>
<sequence>MGKLNAAKVKALTAPGTYGDGGGLYLHVKDAARRSWLFRYRSPAGKHRWMGLGTLRDVPLADARQAAVAARAIVRQGGDPIEQRDARRAEAIHQAGRNTFQAIAEAYIAAHAPAWRNAKHAAQWTSTLTTYAYPVIGRMPVGAIGTAEVTAVLDPIWTTKPETASRVRGRIEAVLDYATARGLRTGDNPARWRGHLANLLPARGKVARVEHHAALPWRQIGSFMAMLAAQEGVAALALRFLILTAARTGEAIGARWGEIDTAQKVWTVPGTRMKAGREHRVPLSDPALAILRQLAATGTAPGAFIFPGQRTGHPLSNMALTALLRRMKRGEITVHGFRSSFRDWCAEATNTPRELAEAALAHTLRDKVEAAYQRGDFLDRRRHLMADWAEWCSRPAREDNVVAIKSAAVG</sequence>
<feature type="domain" description="Tyr recombinase" evidence="6">
    <location>
        <begin position="210"/>
        <end position="385"/>
    </location>
</feature>
<reference evidence="8 9" key="1">
    <citation type="submission" date="2012-11" db="EMBL/GenBank/DDBJ databases">
        <title>Whole genome sequence of Acidisphaera rubrifaciens HS-AP3.</title>
        <authorList>
            <person name="Azuma Y."/>
            <person name="Higashiura N."/>
            <person name="Hirakawa H."/>
            <person name="Matsushita K."/>
        </authorList>
    </citation>
    <scope>NUCLEOTIDE SEQUENCE [LARGE SCALE GENOMIC DNA]</scope>
    <source>
        <strain evidence="8 9">HS-AP3</strain>
    </source>
</reference>
<dbReference type="EMBL" id="BANB01000081">
    <property type="protein sequence ID" value="GAN76274.1"/>
    <property type="molecule type" value="Genomic_DNA"/>
</dbReference>
<dbReference type="Gene3D" id="1.10.443.10">
    <property type="entry name" value="Intergrase catalytic core"/>
    <property type="match status" value="1"/>
</dbReference>
<organism evidence="8 9">
    <name type="scientific">Acidisphaera rubrifaciens HS-AP3</name>
    <dbReference type="NCBI Taxonomy" id="1231350"/>
    <lineage>
        <taxon>Bacteria</taxon>
        <taxon>Pseudomonadati</taxon>
        <taxon>Pseudomonadota</taxon>
        <taxon>Alphaproteobacteria</taxon>
        <taxon>Acetobacterales</taxon>
        <taxon>Acetobacteraceae</taxon>
        <taxon>Acidisphaera</taxon>
    </lineage>
</organism>
<dbReference type="InterPro" id="IPR011010">
    <property type="entry name" value="DNA_brk_join_enz"/>
</dbReference>
<dbReference type="GO" id="GO:0003677">
    <property type="term" value="F:DNA binding"/>
    <property type="evidence" value="ECO:0007669"/>
    <property type="project" value="UniProtKB-UniRule"/>
</dbReference>
<dbReference type="Proteomes" id="UP000032680">
    <property type="component" value="Unassembled WGS sequence"/>
</dbReference>
<accession>A0A0D6P5X2</accession>
<protein>
    <submittedName>
        <fullName evidence="8">Phage integrase</fullName>
    </submittedName>
</protein>
<dbReference type="InterPro" id="IPR013762">
    <property type="entry name" value="Integrase-like_cat_sf"/>
</dbReference>
<dbReference type="Pfam" id="PF22022">
    <property type="entry name" value="Phage_int_M"/>
    <property type="match status" value="1"/>
</dbReference>
<dbReference type="PANTHER" id="PTHR30629">
    <property type="entry name" value="PROPHAGE INTEGRASE"/>
    <property type="match status" value="1"/>
</dbReference>
<gene>
    <name evidence="8" type="ORF">Asru_0081_10</name>
</gene>
<dbReference type="Gene3D" id="1.10.150.130">
    <property type="match status" value="1"/>
</dbReference>
<evidence type="ECO:0000256" key="1">
    <source>
        <dbReference type="ARBA" id="ARBA00008857"/>
    </source>
</evidence>
<dbReference type="CDD" id="cd00801">
    <property type="entry name" value="INT_P4_C"/>
    <property type="match status" value="1"/>
</dbReference>
<dbReference type="InterPro" id="IPR044068">
    <property type="entry name" value="CB"/>
</dbReference>
<evidence type="ECO:0000256" key="5">
    <source>
        <dbReference type="PROSITE-ProRule" id="PRU01248"/>
    </source>
</evidence>
<dbReference type="InterPro" id="IPR025166">
    <property type="entry name" value="Integrase_DNA_bind_dom"/>
</dbReference>
<evidence type="ECO:0000313" key="9">
    <source>
        <dbReference type="Proteomes" id="UP000032680"/>
    </source>
</evidence>
<evidence type="ECO:0000259" key="6">
    <source>
        <dbReference type="PROSITE" id="PS51898"/>
    </source>
</evidence>
<evidence type="ECO:0000256" key="2">
    <source>
        <dbReference type="ARBA" id="ARBA00022908"/>
    </source>
</evidence>
<feature type="domain" description="Core-binding (CB)" evidence="7">
    <location>
        <begin position="98"/>
        <end position="179"/>
    </location>
</feature>
<comment type="caution">
    <text evidence="8">The sequence shown here is derived from an EMBL/GenBank/DDBJ whole genome shotgun (WGS) entry which is preliminary data.</text>
</comment>
<evidence type="ECO:0000256" key="3">
    <source>
        <dbReference type="ARBA" id="ARBA00023125"/>
    </source>
</evidence>
<keyword evidence="9" id="KW-1185">Reference proteome</keyword>
<dbReference type="Gene3D" id="3.30.160.390">
    <property type="entry name" value="Integrase, DNA-binding domain"/>
    <property type="match status" value="1"/>
</dbReference>
<evidence type="ECO:0000313" key="8">
    <source>
        <dbReference type="EMBL" id="GAN76274.1"/>
    </source>
</evidence>
<keyword evidence="3 5" id="KW-0238">DNA-binding</keyword>
<keyword evidence="2" id="KW-0229">DNA integration</keyword>
<dbReference type="InterPro" id="IPR053876">
    <property type="entry name" value="Phage_int_M"/>
</dbReference>
<dbReference type="OrthoDB" id="7298605at2"/>